<reference evidence="1" key="1">
    <citation type="submission" date="2022-07" db="EMBL/GenBank/DDBJ databases">
        <title>Genome Sequence of Lecanicillium saksenae.</title>
        <authorList>
            <person name="Buettner E."/>
        </authorList>
    </citation>
    <scope>NUCLEOTIDE SEQUENCE</scope>
    <source>
        <strain evidence="1">VT-O1</strain>
    </source>
</reference>
<name>A0ACC1QUR1_9HYPO</name>
<protein>
    <submittedName>
        <fullName evidence="1">Uncharacterized protein</fullName>
    </submittedName>
</protein>
<evidence type="ECO:0000313" key="1">
    <source>
        <dbReference type="EMBL" id="KAJ3490529.1"/>
    </source>
</evidence>
<dbReference type="Proteomes" id="UP001148737">
    <property type="component" value="Unassembled WGS sequence"/>
</dbReference>
<comment type="caution">
    <text evidence="1">The sequence shown here is derived from an EMBL/GenBank/DDBJ whole genome shotgun (WGS) entry which is preliminary data.</text>
</comment>
<organism evidence="1 2">
    <name type="scientific">Lecanicillium saksenae</name>
    <dbReference type="NCBI Taxonomy" id="468837"/>
    <lineage>
        <taxon>Eukaryota</taxon>
        <taxon>Fungi</taxon>
        <taxon>Dikarya</taxon>
        <taxon>Ascomycota</taxon>
        <taxon>Pezizomycotina</taxon>
        <taxon>Sordariomycetes</taxon>
        <taxon>Hypocreomycetidae</taxon>
        <taxon>Hypocreales</taxon>
        <taxon>Cordycipitaceae</taxon>
        <taxon>Lecanicillium</taxon>
    </lineage>
</organism>
<keyword evidence="2" id="KW-1185">Reference proteome</keyword>
<evidence type="ECO:0000313" key="2">
    <source>
        <dbReference type="Proteomes" id="UP001148737"/>
    </source>
</evidence>
<dbReference type="EMBL" id="JANAKD010000684">
    <property type="protein sequence ID" value="KAJ3490529.1"/>
    <property type="molecule type" value="Genomic_DNA"/>
</dbReference>
<gene>
    <name evidence="1" type="ORF">NLG97_g5758</name>
</gene>
<sequence>MRGMHVGRSQQPGYRLLLNATSLLSIFYSYCFRPVVTHGTASRQGVFLGSMSNEEGKIALHDSVNHFYRGTGWVWDKRPDLTPKKGSSLQLQICVLGAKATRGPSGTLLQFATLQAIASKNPGYRWQILWSGLTFGVESVGSRGAWIEYVRKATLPELLRGSLHTVDGRTESERELPSSLHELSLLSTADTPVSPPWSKNRSAATLACSLCPESW</sequence>
<accession>A0ACC1QUR1</accession>
<proteinExistence type="predicted"/>